<reference evidence="1" key="2">
    <citation type="submission" date="2025-03" db="EMBL/GenBank/DDBJ databases">
        <authorList>
            <consortium name="ELIXIR-Norway"/>
            <consortium name="Elixir Norway"/>
        </authorList>
    </citation>
    <scope>NUCLEOTIDE SEQUENCE</scope>
</reference>
<protein>
    <submittedName>
        <fullName evidence="1">Uncharacterized protein</fullName>
    </submittedName>
</protein>
<sequence>MPTRRPTGPPTILAARGRGSGKNRQESKRAGERQPRKGRRPLRASRTLSSSMSRSARGVSLVSTDEFPDNSVISAILLSGAPPEGLLCQHLEPGLQCPLTGSPLSVPKVPPLFAISANVKAASANTY</sequence>
<dbReference type="EMBL" id="OX596115">
    <property type="protein sequence ID" value="CAN0471473.1"/>
    <property type="molecule type" value="Genomic_DNA"/>
</dbReference>
<proteinExistence type="predicted"/>
<name>A0AC59ZMZ6_RANTA</name>
<organism evidence="1 2">
    <name type="scientific">Rangifer tarandus platyrhynchus</name>
    <name type="common">Svalbard reindeer</name>
    <dbReference type="NCBI Taxonomy" id="3082113"/>
    <lineage>
        <taxon>Eukaryota</taxon>
        <taxon>Metazoa</taxon>
        <taxon>Chordata</taxon>
        <taxon>Craniata</taxon>
        <taxon>Vertebrata</taxon>
        <taxon>Euteleostomi</taxon>
        <taxon>Mammalia</taxon>
        <taxon>Eutheria</taxon>
        <taxon>Laurasiatheria</taxon>
        <taxon>Artiodactyla</taxon>
        <taxon>Ruminantia</taxon>
        <taxon>Pecora</taxon>
        <taxon>Cervidae</taxon>
        <taxon>Odocoileinae</taxon>
        <taxon>Rangifer</taxon>
    </lineage>
</organism>
<evidence type="ECO:0000313" key="2">
    <source>
        <dbReference type="Proteomes" id="UP001162501"/>
    </source>
</evidence>
<evidence type="ECO:0000313" key="1">
    <source>
        <dbReference type="EMBL" id="CAN0471473.1"/>
    </source>
</evidence>
<reference evidence="1" key="1">
    <citation type="submission" date="2023-05" db="EMBL/GenBank/DDBJ databases">
        <authorList>
            <consortium name="ELIXIR-Norway"/>
        </authorList>
    </citation>
    <scope>NUCLEOTIDE SEQUENCE</scope>
</reference>
<gene>
    <name evidence="1" type="ORF">MRATA1EN22A_LOCUS20534</name>
</gene>
<dbReference type="Proteomes" id="UP001162501">
    <property type="component" value="Chromosome 31"/>
</dbReference>
<accession>A0AC59ZMZ6</accession>